<evidence type="ECO:0000313" key="1">
    <source>
        <dbReference type="EMBL" id="AOZ49683.1"/>
    </source>
</evidence>
<dbReference type="AlphaFoldDB" id="A0A1D9LEI3"/>
<dbReference type="RefSeq" id="WP_046167155.1">
    <property type="nucleotide sequence ID" value="NZ_CP017707.1"/>
</dbReference>
<sequence>MTADAIHFELTPPYRHAGKPVRFQSLWLLVRLYYAAAHEDGMVAVAALRQRFPASRTPRMLVSRAFADFAAWGVEAGWGAPRREPASLLNPDGRSRGPFWLASDGMARLEFLADGLPADRRQLEQFLGLEPAAAEAPDSISQLEALTRGLDYWSQLTQAIRDERDGMGRLAGPQVAASFHAASLAAHNDFQQALALTKESLAWRRGAQFDDSRLALKKLGQVLDGRRFETAQPTFAAMACIARAWDHYARGEPDGAEACLAQLRNPGELQPVYRYNPRVRFECLNLGALLHKQAAISGQAPERAEAALRDLAGALEAAYEADSIDAAQHVAANLGWCLWLFWKQALVDPQRALPVADMQRLAIRWLGLSEWICDRFGVGNGSAWNVVFLLRIARGDCQRTKRPALAGFQAARPFPLQEMRLALALSPCPFSAAKGYRSWTAVAELTLDEHDQGRLPLTPLQLANLLLETLWFQAWEGGVSRQACSSALRLKQLLPQLRRGERSFFRDELAFLPQELLEPA</sequence>
<dbReference type="Proteomes" id="UP000178776">
    <property type="component" value="Chromosome"/>
</dbReference>
<organism evidence="1 2">
    <name type="scientific">Chromobacterium vaccinii</name>
    <dbReference type="NCBI Taxonomy" id="1108595"/>
    <lineage>
        <taxon>Bacteria</taxon>
        <taxon>Pseudomonadati</taxon>
        <taxon>Pseudomonadota</taxon>
        <taxon>Betaproteobacteria</taxon>
        <taxon>Neisseriales</taxon>
        <taxon>Chromobacteriaceae</taxon>
        <taxon>Chromobacterium</taxon>
    </lineage>
</organism>
<accession>A0A1D9LEI3</accession>
<proteinExistence type="predicted"/>
<dbReference type="KEGG" id="cvc:BKX93_06505"/>
<reference evidence="1 2" key="1">
    <citation type="submission" date="2016-10" db="EMBL/GenBank/DDBJ databases">
        <title>Chromobacterium muskegensis sp. nov., an insecticidal bacterium isolated from Sphagnum bogs.</title>
        <authorList>
            <person name="Sparks M.E."/>
            <person name="Blackburn M.B."/>
            <person name="Gundersen-Rindal D.E."/>
            <person name="Mitchell A."/>
            <person name="Farrar R."/>
            <person name="Kuhar D."/>
        </authorList>
    </citation>
    <scope>NUCLEOTIDE SEQUENCE [LARGE SCALE GENOMIC DNA]</scope>
    <source>
        <strain evidence="1 2">21-1</strain>
    </source>
</reference>
<dbReference type="EMBL" id="CP017707">
    <property type="protein sequence ID" value="AOZ49683.1"/>
    <property type="molecule type" value="Genomic_DNA"/>
</dbReference>
<name>A0A1D9LEI3_9NEIS</name>
<protein>
    <submittedName>
        <fullName evidence="1">Uncharacterized protein</fullName>
    </submittedName>
</protein>
<gene>
    <name evidence="1" type="ORF">BKX93_06505</name>
</gene>
<dbReference type="GeneID" id="68840858"/>
<evidence type="ECO:0000313" key="2">
    <source>
        <dbReference type="Proteomes" id="UP000178776"/>
    </source>
</evidence>